<evidence type="ECO:0000313" key="5">
    <source>
        <dbReference type="Proteomes" id="UP001172788"/>
    </source>
</evidence>
<dbReference type="PROSITE" id="PS51257">
    <property type="entry name" value="PROKAR_LIPOPROTEIN"/>
    <property type="match status" value="1"/>
</dbReference>
<feature type="region of interest" description="Disordered" evidence="1">
    <location>
        <begin position="79"/>
        <end position="108"/>
    </location>
</feature>
<name>A0AAW7MH46_9BURK</name>
<dbReference type="Proteomes" id="UP001172788">
    <property type="component" value="Unassembled WGS sequence"/>
</dbReference>
<gene>
    <name evidence="3" type="ORF">DBA34_02040</name>
    <name evidence="4" type="ORF">DBB29_12310</name>
</gene>
<dbReference type="Proteomes" id="UP001172791">
    <property type="component" value="Unassembled WGS sequence"/>
</dbReference>
<reference evidence="3" key="1">
    <citation type="submission" date="2018-04" db="EMBL/GenBank/DDBJ databases">
        <authorList>
            <person name="Jy Z."/>
        </authorList>
    </citation>
    <scope>NUCLEOTIDE SEQUENCE</scope>
    <source>
        <strain evidence="4">AS13</strain>
        <strain evidence="3">LA18</strain>
    </source>
</reference>
<keyword evidence="2" id="KW-0732">Signal</keyword>
<evidence type="ECO:0000313" key="3">
    <source>
        <dbReference type="EMBL" id="MDN4572052.1"/>
    </source>
</evidence>
<feature type="compositionally biased region" description="Basic and acidic residues" evidence="1">
    <location>
        <begin position="84"/>
        <end position="108"/>
    </location>
</feature>
<evidence type="ECO:0000313" key="4">
    <source>
        <dbReference type="EMBL" id="MDN4578898.1"/>
    </source>
</evidence>
<dbReference type="AlphaFoldDB" id="A0AAW7MH46"/>
<dbReference type="EMBL" id="QAID01000040">
    <property type="protein sequence ID" value="MDN4578898.1"/>
    <property type="molecule type" value="Genomic_DNA"/>
</dbReference>
<evidence type="ECO:0000256" key="1">
    <source>
        <dbReference type="SAM" id="MobiDB-lite"/>
    </source>
</evidence>
<accession>A0AAW7MH46</accession>
<feature type="signal peptide" evidence="2">
    <location>
        <begin position="1"/>
        <end position="22"/>
    </location>
</feature>
<comment type="caution">
    <text evidence="3">The sequence shown here is derived from an EMBL/GenBank/DDBJ whole genome shotgun (WGS) entry which is preliminary data.</text>
</comment>
<protein>
    <recommendedName>
        <fullName evidence="7">Lipoprotein</fullName>
    </recommendedName>
</protein>
<proteinExistence type="predicted"/>
<evidence type="ECO:0000256" key="2">
    <source>
        <dbReference type="SAM" id="SignalP"/>
    </source>
</evidence>
<feature type="chain" id="PRO_5043342026" description="Lipoprotein" evidence="2">
    <location>
        <begin position="23"/>
        <end position="108"/>
    </location>
</feature>
<organism evidence="3 6">
    <name type="scientific">Pandoraea cepalis</name>
    <dbReference type="NCBI Taxonomy" id="2508294"/>
    <lineage>
        <taxon>Bacteria</taxon>
        <taxon>Pseudomonadati</taxon>
        <taxon>Pseudomonadota</taxon>
        <taxon>Betaproteobacteria</taxon>
        <taxon>Burkholderiales</taxon>
        <taxon>Burkholderiaceae</taxon>
        <taxon>Pandoraea</taxon>
    </lineage>
</organism>
<evidence type="ECO:0000313" key="6">
    <source>
        <dbReference type="Proteomes" id="UP001172791"/>
    </source>
</evidence>
<keyword evidence="5" id="KW-1185">Reference proteome</keyword>
<dbReference type="EMBL" id="QAIC01000024">
    <property type="protein sequence ID" value="MDN4572052.1"/>
    <property type="molecule type" value="Genomic_DNA"/>
</dbReference>
<sequence length="108" mass="11601">MIQRGQWVCSSFAAVALSFALAGCGEKVVEKPAPVATSGVCGEFHDKAYYQASPAEAKARVNKCGAYVMGGGTLTKAEQQDLDAATRADHEHNNPVYHRDETKPRFQG</sequence>
<evidence type="ECO:0008006" key="7">
    <source>
        <dbReference type="Google" id="ProtNLM"/>
    </source>
</evidence>